<gene>
    <name evidence="15" type="ORF">OVA965_LOCUS17960</name>
    <name evidence="16" type="ORF">TMI583_LOCUS17972</name>
</gene>
<dbReference type="InterPro" id="IPR035500">
    <property type="entry name" value="NHR-like_dom_sf"/>
</dbReference>
<dbReference type="Gene3D" id="1.10.565.10">
    <property type="entry name" value="Retinoid X Receptor"/>
    <property type="match status" value="1"/>
</dbReference>
<dbReference type="Proteomes" id="UP000682733">
    <property type="component" value="Unassembled WGS sequence"/>
</dbReference>
<dbReference type="InterPro" id="IPR001628">
    <property type="entry name" value="Znf_hrmn_rcpt"/>
</dbReference>
<dbReference type="SMART" id="SM00430">
    <property type="entry name" value="HOLI"/>
    <property type="match status" value="1"/>
</dbReference>
<feature type="domain" description="Nuclear receptor" evidence="13">
    <location>
        <begin position="217"/>
        <end position="292"/>
    </location>
</feature>
<keyword evidence="3 11" id="KW-0479">Metal-binding</keyword>
<dbReference type="InterPro" id="IPR013088">
    <property type="entry name" value="Znf_NHR/GATA"/>
</dbReference>
<dbReference type="GO" id="GO:0005634">
    <property type="term" value="C:nucleus"/>
    <property type="evidence" value="ECO:0007669"/>
    <property type="project" value="UniProtKB-SubCell"/>
</dbReference>
<feature type="non-terminal residue" evidence="15">
    <location>
        <position position="1"/>
    </location>
</feature>
<dbReference type="FunFam" id="3.30.50.10:FF:000030">
    <property type="entry name" value="Nuclear Hormone Receptor family"/>
    <property type="match status" value="1"/>
</dbReference>
<dbReference type="Proteomes" id="UP000677228">
    <property type="component" value="Unassembled WGS sequence"/>
</dbReference>
<keyword evidence="5 11" id="KW-0862">Zinc</keyword>
<evidence type="ECO:0000256" key="2">
    <source>
        <dbReference type="ARBA" id="ARBA00005993"/>
    </source>
</evidence>
<feature type="compositionally biased region" description="Polar residues" evidence="12">
    <location>
        <begin position="140"/>
        <end position="162"/>
    </location>
</feature>
<feature type="compositionally biased region" description="Basic and acidic residues" evidence="12">
    <location>
        <begin position="299"/>
        <end position="309"/>
    </location>
</feature>
<feature type="region of interest" description="Disordered" evidence="12">
    <location>
        <begin position="291"/>
        <end position="316"/>
    </location>
</feature>
<dbReference type="PROSITE" id="PS51030">
    <property type="entry name" value="NUCLEAR_REC_DBD_2"/>
    <property type="match status" value="1"/>
</dbReference>
<dbReference type="PROSITE" id="PS00031">
    <property type="entry name" value="NUCLEAR_REC_DBD_1"/>
    <property type="match status" value="1"/>
</dbReference>
<dbReference type="AlphaFoldDB" id="A0A8S2E3N5"/>
<evidence type="ECO:0000259" key="14">
    <source>
        <dbReference type="PROSITE" id="PS51843"/>
    </source>
</evidence>
<keyword evidence="10 11" id="KW-0539">Nucleus</keyword>
<comment type="subcellular location">
    <subcellularLocation>
        <location evidence="1 11">Nucleus</location>
    </subcellularLocation>
</comment>
<dbReference type="Pfam" id="PF00104">
    <property type="entry name" value="Hormone_recep"/>
    <property type="match status" value="1"/>
</dbReference>
<dbReference type="PRINTS" id="PR00398">
    <property type="entry name" value="STRDHORMONER"/>
</dbReference>
<evidence type="ECO:0000256" key="6">
    <source>
        <dbReference type="ARBA" id="ARBA00023015"/>
    </source>
</evidence>
<dbReference type="SMART" id="SM00399">
    <property type="entry name" value="ZnF_C4"/>
    <property type="match status" value="1"/>
</dbReference>
<dbReference type="Gene3D" id="3.30.50.10">
    <property type="entry name" value="Erythroid Transcription Factor GATA-1, subunit A"/>
    <property type="match status" value="1"/>
</dbReference>
<evidence type="ECO:0000256" key="1">
    <source>
        <dbReference type="ARBA" id="ARBA00004123"/>
    </source>
</evidence>
<feature type="region of interest" description="Disordered" evidence="12">
    <location>
        <begin position="391"/>
        <end position="423"/>
    </location>
</feature>
<name>A0A8S2E3N5_9BILA</name>
<evidence type="ECO:0000256" key="7">
    <source>
        <dbReference type="ARBA" id="ARBA00023125"/>
    </source>
</evidence>
<dbReference type="GO" id="GO:0004879">
    <property type="term" value="F:nuclear receptor activity"/>
    <property type="evidence" value="ECO:0007669"/>
    <property type="project" value="TreeGrafter"/>
</dbReference>
<dbReference type="GO" id="GO:0000978">
    <property type="term" value="F:RNA polymerase II cis-regulatory region sequence-specific DNA binding"/>
    <property type="evidence" value="ECO:0007669"/>
    <property type="project" value="TreeGrafter"/>
</dbReference>
<comment type="similarity">
    <text evidence="2 11">Belongs to the nuclear hormone receptor family.</text>
</comment>
<evidence type="ECO:0000256" key="5">
    <source>
        <dbReference type="ARBA" id="ARBA00022833"/>
    </source>
</evidence>
<evidence type="ECO:0000256" key="3">
    <source>
        <dbReference type="ARBA" id="ARBA00022723"/>
    </source>
</evidence>
<keyword evidence="7 11" id="KW-0238">DNA-binding</keyword>
<evidence type="ECO:0000256" key="12">
    <source>
        <dbReference type="SAM" id="MobiDB-lite"/>
    </source>
</evidence>
<dbReference type="EMBL" id="CAJOBA010008783">
    <property type="protein sequence ID" value="CAF3836601.1"/>
    <property type="molecule type" value="Genomic_DNA"/>
</dbReference>
<keyword evidence="4 11" id="KW-0863">Zinc-finger</keyword>
<sequence>QSMLIDHQQQSTLYDPMLEINTNPYTNVPKSPTIYKPKQRFVNLLEQNSVPSSKLDDPYLKSYSKTSSTPDIADVCNQIAATSGNSEHGKVPTTVIHHYNNNNTNNFHVPSSSSFLSYSTSDLSKNYLSSSPKHIELSIPDSQTIDRNYPRSKSSPPTKISSDSFNVEHYPIKSEPINYTKCFQDGFPNVNALPFVSNGNDFIKSNGKTGNNGLSIHVPCKVCGDEASGFHYGVDSCEGCKGFFRRCITQGMSHRCTNNLACEITPFSRNSCQYCRLKKCFEVGMSREASRLGRRPKRQRGENGIKSEKQPQSPKMTAHVAAFVRLQEIQRAQQLGFVTTPNQLETNNKQLNQIPSTIDNQSNLKVEPCEISASVKQSEVKSPLLQFRHDSVSSTTGNNLTNSLSLSPYKQTETPNSSSSSCTTQFPDILFVKHHKRVQQSSRIHDDIVRKISSMLLYQEKYLTEMQANELDEIAEIIINAHLTECECTFEKIAVKIEENPPIWADSLSEELNCDPVYVWANWQHALKYMTVLKTFKFYPFFKEITQDDQVCLFKHGAFETILVSWFTLFDAEKKLMLTPDFSAYMERYFLKQIRLAIEFLKTMPLGSFMVEIFDLGIKASECRWTDGDIALFNALLLLNPERTDLCEKEKIASIEAKLMHVLYRHVRRTHSDDSRMFMKILQLIPSIHEVNQLHLSAISYIKINEPDIYKTLPSLHRETYEGLSP</sequence>
<evidence type="ECO:0000256" key="4">
    <source>
        <dbReference type="ARBA" id="ARBA00022771"/>
    </source>
</evidence>
<feature type="compositionally biased region" description="Polar residues" evidence="12">
    <location>
        <begin position="392"/>
        <end position="423"/>
    </location>
</feature>
<dbReference type="CDD" id="cd06916">
    <property type="entry name" value="NR_DBD_like"/>
    <property type="match status" value="1"/>
</dbReference>
<evidence type="ECO:0000259" key="13">
    <source>
        <dbReference type="PROSITE" id="PS51030"/>
    </source>
</evidence>
<dbReference type="PRINTS" id="PR00047">
    <property type="entry name" value="STROIDFINGER"/>
</dbReference>
<proteinExistence type="inferred from homology"/>
<dbReference type="PANTHER" id="PTHR45805">
    <property type="entry name" value="NUCLEAR HORMONE RECEPTOR HR3-RELATED"/>
    <property type="match status" value="1"/>
</dbReference>
<evidence type="ECO:0000256" key="11">
    <source>
        <dbReference type="RuleBase" id="RU004334"/>
    </source>
</evidence>
<keyword evidence="9 11" id="KW-0675">Receptor</keyword>
<dbReference type="PANTHER" id="PTHR45805:SF2">
    <property type="entry name" value="NUCLEAR HORMONE RECEPTOR HR3-RELATED"/>
    <property type="match status" value="1"/>
</dbReference>
<evidence type="ECO:0000256" key="8">
    <source>
        <dbReference type="ARBA" id="ARBA00023163"/>
    </source>
</evidence>
<keyword evidence="8 11" id="KW-0804">Transcription</keyword>
<reference evidence="15" key="1">
    <citation type="submission" date="2021-02" db="EMBL/GenBank/DDBJ databases">
        <authorList>
            <person name="Nowell W R."/>
        </authorList>
    </citation>
    <scope>NUCLEOTIDE SEQUENCE</scope>
</reference>
<dbReference type="Pfam" id="PF00105">
    <property type="entry name" value="zf-C4"/>
    <property type="match status" value="1"/>
</dbReference>
<dbReference type="SUPFAM" id="SSF57716">
    <property type="entry name" value="Glucocorticoid receptor-like (DNA-binding domain)"/>
    <property type="match status" value="1"/>
</dbReference>
<feature type="domain" description="NR LBD" evidence="14">
    <location>
        <begin position="470"/>
        <end position="721"/>
    </location>
</feature>
<dbReference type="SUPFAM" id="SSF48508">
    <property type="entry name" value="Nuclear receptor ligand-binding domain"/>
    <property type="match status" value="1"/>
</dbReference>
<evidence type="ECO:0000313" key="15">
    <source>
        <dbReference type="EMBL" id="CAF1072427.1"/>
    </source>
</evidence>
<comment type="caution">
    <text evidence="15">The sequence shown here is derived from an EMBL/GenBank/DDBJ whole genome shotgun (WGS) entry which is preliminary data.</text>
</comment>
<keyword evidence="6 11" id="KW-0805">Transcription regulation</keyword>
<feature type="region of interest" description="Disordered" evidence="12">
    <location>
        <begin position="139"/>
        <end position="162"/>
    </location>
</feature>
<evidence type="ECO:0000256" key="10">
    <source>
        <dbReference type="ARBA" id="ARBA00023242"/>
    </source>
</evidence>
<dbReference type="PROSITE" id="PS51843">
    <property type="entry name" value="NR_LBD"/>
    <property type="match status" value="1"/>
</dbReference>
<evidence type="ECO:0000313" key="16">
    <source>
        <dbReference type="EMBL" id="CAF3836601.1"/>
    </source>
</evidence>
<dbReference type="EMBL" id="CAJNOK010008768">
    <property type="protein sequence ID" value="CAF1072427.1"/>
    <property type="molecule type" value="Genomic_DNA"/>
</dbReference>
<protein>
    <submittedName>
        <fullName evidence="15">Uncharacterized protein</fullName>
    </submittedName>
</protein>
<evidence type="ECO:0000256" key="9">
    <source>
        <dbReference type="ARBA" id="ARBA00023170"/>
    </source>
</evidence>
<dbReference type="InterPro" id="IPR000536">
    <property type="entry name" value="Nucl_hrmn_rcpt_lig-bd"/>
</dbReference>
<evidence type="ECO:0000313" key="17">
    <source>
        <dbReference type="Proteomes" id="UP000677228"/>
    </source>
</evidence>
<organism evidence="15 17">
    <name type="scientific">Didymodactylos carnosus</name>
    <dbReference type="NCBI Taxonomy" id="1234261"/>
    <lineage>
        <taxon>Eukaryota</taxon>
        <taxon>Metazoa</taxon>
        <taxon>Spiralia</taxon>
        <taxon>Gnathifera</taxon>
        <taxon>Rotifera</taxon>
        <taxon>Eurotatoria</taxon>
        <taxon>Bdelloidea</taxon>
        <taxon>Philodinida</taxon>
        <taxon>Philodinidae</taxon>
        <taxon>Didymodactylos</taxon>
    </lineage>
</organism>
<dbReference type="InterPro" id="IPR001723">
    <property type="entry name" value="Nuclear_hrmn_rcpt"/>
</dbReference>
<accession>A0A8S2E3N5</accession>
<dbReference type="GO" id="GO:0008270">
    <property type="term" value="F:zinc ion binding"/>
    <property type="evidence" value="ECO:0007669"/>
    <property type="project" value="UniProtKB-KW"/>
</dbReference>